<dbReference type="Proteomes" id="UP001482520">
    <property type="component" value="Unassembled WGS sequence"/>
</dbReference>
<sequence length="385" mass="39278">MTNHHARLRGMAGIAAAGMLILGACAAPEDSAGAPEAAATAEAGSAAEAEVSAAQEVVTPLLETPSAINQTEPITGDTSSDKPFVVITCELPQCQLISDGTLEAAEAMGWETELLAYKTTDGATLTSAMKEALTYDPFAVAPIGFSQTLWQPLVQDFEDAGVIITPVAVGDTEPGGPVTQGSASQLDYAASGKAMAAWVTADSAADATILLQDVPAFAVLAAYGDGFREGIAEYCSGCTITELENAPAQLASNGIVPSVVSELQKKPDIDYVVSTDTAFLAAGLPSALEAAGISGVKVVGGSPDINSLQGVVSGDIAAVSATAEDQYGWTAVDIVARTMTGMDVPEADGGRVQMIAVQDNVGTPSPAGLGFPEDYREQYKALWGK</sequence>
<dbReference type="Gene3D" id="3.40.50.2300">
    <property type="match status" value="2"/>
</dbReference>
<reference evidence="3 4" key="1">
    <citation type="submission" date="2024-02" db="EMBL/GenBank/DDBJ databases">
        <title>Full genome sequence of Nocardioides kribbensis.</title>
        <authorList>
            <person name="Poletto B.L."/>
            <person name="Silva G."/>
            <person name="Galante D."/>
            <person name="Campos K.R."/>
            <person name="Santos M.B.N."/>
            <person name="Sacchi C.T."/>
        </authorList>
    </citation>
    <scope>NUCLEOTIDE SEQUENCE [LARGE SCALE GENOMIC DNA]</scope>
    <source>
        <strain evidence="3 4">O4R</strain>
    </source>
</reference>
<feature type="chain" id="PRO_5047536603" evidence="1">
    <location>
        <begin position="27"/>
        <end position="385"/>
    </location>
</feature>
<evidence type="ECO:0000259" key="2">
    <source>
        <dbReference type="Pfam" id="PF13407"/>
    </source>
</evidence>
<accession>A0ABV1P3B2</accession>
<evidence type="ECO:0000313" key="3">
    <source>
        <dbReference type="EMBL" id="MEQ7849242.1"/>
    </source>
</evidence>
<feature type="signal peptide" evidence="1">
    <location>
        <begin position="1"/>
        <end position="26"/>
    </location>
</feature>
<dbReference type="Pfam" id="PF13407">
    <property type="entry name" value="Peripla_BP_4"/>
    <property type="match status" value="1"/>
</dbReference>
<protein>
    <submittedName>
        <fullName evidence="3">Substrate-binding domain-containing protein</fullName>
    </submittedName>
</protein>
<dbReference type="InterPro" id="IPR028082">
    <property type="entry name" value="Peripla_BP_I"/>
</dbReference>
<organism evidence="3 4">
    <name type="scientific">Nocardioides kribbensis</name>
    <dbReference type="NCBI Taxonomy" id="305517"/>
    <lineage>
        <taxon>Bacteria</taxon>
        <taxon>Bacillati</taxon>
        <taxon>Actinomycetota</taxon>
        <taxon>Actinomycetes</taxon>
        <taxon>Propionibacteriales</taxon>
        <taxon>Nocardioidaceae</taxon>
        <taxon>Nocardioides</taxon>
    </lineage>
</organism>
<dbReference type="InterPro" id="IPR025997">
    <property type="entry name" value="SBP_2_dom"/>
</dbReference>
<name>A0ABV1P3B2_9ACTN</name>
<evidence type="ECO:0000313" key="4">
    <source>
        <dbReference type="Proteomes" id="UP001482520"/>
    </source>
</evidence>
<dbReference type="RefSeq" id="WP_193666364.1">
    <property type="nucleotide sequence ID" value="NZ_BAAAMM010000006.1"/>
</dbReference>
<dbReference type="SUPFAM" id="SSF53822">
    <property type="entry name" value="Periplasmic binding protein-like I"/>
    <property type="match status" value="1"/>
</dbReference>
<keyword evidence="4" id="KW-1185">Reference proteome</keyword>
<dbReference type="PROSITE" id="PS51257">
    <property type="entry name" value="PROKAR_LIPOPROTEIN"/>
    <property type="match status" value="1"/>
</dbReference>
<proteinExistence type="predicted"/>
<feature type="domain" description="Periplasmic binding protein" evidence="2">
    <location>
        <begin position="98"/>
        <end position="341"/>
    </location>
</feature>
<comment type="caution">
    <text evidence="3">The sequence shown here is derived from an EMBL/GenBank/DDBJ whole genome shotgun (WGS) entry which is preliminary data.</text>
</comment>
<evidence type="ECO:0000256" key="1">
    <source>
        <dbReference type="SAM" id="SignalP"/>
    </source>
</evidence>
<dbReference type="EMBL" id="JBEGDP010000032">
    <property type="protein sequence ID" value="MEQ7849242.1"/>
    <property type="molecule type" value="Genomic_DNA"/>
</dbReference>
<gene>
    <name evidence="3" type="ORF">V6R90_18350</name>
</gene>
<keyword evidence="1" id="KW-0732">Signal</keyword>